<dbReference type="InterPro" id="IPR004099">
    <property type="entry name" value="Pyr_nucl-diS_OxRdtase_dimer"/>
</dbReference>
<evidence type="ECO:0000256" key="6">
    <source>
        <dbReference type="ARBA" id="ARBA00022827"/>
    </source>
</evidence>
<gene>
    <name evidence="15" type="primary">lpdA</name>
    <name evidence="15" type="ORF">OM076_24570</name>
</gene>
<keyword evidence="9" id="KW-1015">Disulfide bond</keyword>
<dbReference type="PANTHER" id="PTHR22912">
    <property type="entry name" value="DISULFIDE OXIDOREDUCTASE"/>
    <property type="match status" value="1"/>
</dbReference>
<dbReference type="SUPFAM" id="SSF51905">
    <property type="entry name" value="FAD/NAD(P)-binding domain"/>
    <property type="match status" value="1"/>
</dbReference>
<dbReference type="GO" id="GO:0006103">
    <property type="term" value="P:2-oxoglutarate metabolic process"/>
    <property type="evidence" value="ECO:0007669"/>
    <property type="project" value="TreeGrafter"/>
</dbReference>
<dbReference type="NCBIfam" id="TIGR01350">
    <property type="entry name" value="lipoamide_DH"/>
    <property type="match status" value="1"/>
</dbReference>
<dbReference type="InterPro" id="IPR023753">
    <property type="entry name" value="FAD/NAD-binding_dom"/>
</dbReference>
<dbReference type="Pfam" id="PF02852">
    <property type="entry name" value="Pyr_redox_dim"/>
    <property type="match status" value="1"/>
</dbReference>
<sequence>MEVKVPDIGDFDAVPVIEILVAVGDEVAVEDPLVVLESDKATMEVPSPSAGKITDITVAVGDKVAEGSVILTLEGAATQDGAKPPADAPAEPKAPEAPAADIPDADVKVQVAVLGGGPGGYTAAFRAADLGLSVALIDRGEQLGGVCLNVGCIPSKALLHVAKVMTEAAELGEAGITFEAPKIDVDQVRAFKNKVVGRLTGGLEQLAKQRKVQVVRGTGEFTSPNTIQVGDTVVGFENCIIASGSEAASLPFLPEDSRIVDSTGALEVDGIPGRLLVIGGGIIGLEMATVYDALGSKVTVVELLDQLIPGADKDLIRVLEKRVKGRYEAIHLATGVESVEASDEGLKVKFGEHTEVFDRILVAVGRKPNGKVIAAEKAGVNVTDRGFIESDLQMKTNVAHIYSIGDVRGEPMLAHKATHEGSLAAEVISGENVSWDVRSIPSVAYTDPEVAWTGLTETQAKAEGKEVEVAGFPWAASGRALSMGRSDGLTKLILEPGTNRILGAGIVGVNAGELLAEAVLAIEAGLDAEDIALTIHPHPTLSETVGFSAEQAEGTITDLMPKRKRAKA</sequence>
<dbReference type="Pfam" id="PF00364">
    <property type="entry name" value="Biotin_lipoyl"/>
    <property type="match status" value="1"/>
</dbReference>
<dbReference type="PROSITE" id="PS50968">
    <property type="entry name" value="BIOTINYL_LIPOYL"/>
    <property type="match status" value="1"/>
</dbReference>
<comment type="miscellaneous">
    <text evidence="12">The active site is a redox-active disulfide bond.</text>
</comment>
<keyword evidence="8 12" id="KW-0520">NAD</keyword>
<evidence type="ECO:0000256" key="10">
    <source>
        <dbReference type="ARBA" id="ARBA00023284"/>
    </source>
</evidence>
<dbReference type="SUPFAM" id="SSF51230">
    <property type="entry name" value="Single hybrid motif"/>
    <property type="match status" value="1"/>
</dbReference>
<dbReference type="PRINTS" id="PR00411">
    <property type="entry name" value="PNDRDTASEI"/>
</dbReference>
<dbReference type="FunFam" id="2.40.50.100:FF:000009">
    <property type="entry name" value="Acetyltransferase component of pyruvate dehydrogenase complex"/>
    <property type="match status" value="1"/>
</dbReference>
<evidence type="ECO:0000259" key="14">
    <source>
        <dbReference type="PROSITE" id="PS50968"/>
    </source>
</evidence>
<dbReference type="PRINTS" id="PR00368">
    <property type="entry name" value="FADPNR"/>
</dbReference>
<reference evidence="15" key="1">
    <citation type="submission" date="2022-10" db="EMBL/GenBank/DDBJ databases">
        <title>The WGS of Solirubrobacter ginsenosidimutans DSM 21036.</title>
        <authorList>
            <person name="Jiang Z."/>
        </authorList>
    </citation>
    <scope>NUCLEOTIDE SEQUENCE</scope>
    <source>
        <strain evidence="15">DSM 21036</strain>
    </source>
</reference>
<dbReference type="Proteomes" id="UP001149140">
    <property type="component" value="Unassembled WGS sequence"/>
</dbReference>
<evidence type="ECO:0000256" key="1">
    <source>
        <dbReference type="ARBA" id="ARBA00007532"/>
    </source>
</evidence>
<dbReference type="InterPro" id="IPR003016">
    <property type="entry name" value="2-oxoA_DH_lipoyl-BS"/>
</dbReference>
<dbReference type="EC" id="1.8.1.4" evidence="2 12"/>
<dbReference type="InterPro" id="IPR011053">
    <property type="entry name" value="Single_hybrid_motif"/>
</dbReference>
<dbReference type="PROSITE" id="PS00076">
    <property type="entry name" value="PYRIDINE_REDOX_1"/>
    <property type="match status" value="1"/>
</dbReference>
<organism evidence="15 16">
    <name type="scientific">Solirubrobacter ginsenosidimutans</name>
    <dbReference type="NCBI Taxonomy" id="490573"/>
    <lineage>
        <taxon>Bacteria</taxon>
        <taxon>Bacillati</taxon>
        <taxon>Actinomycetota</taxon>
        <taxon>Thermoleophilia</taxon>
        <taxon>Solirubrobacterales</taxon>
        <taxon>Solirubrobacteraceae</taxon>
        <taxon>Solirubrobacter</taxon>
    </lineage>
</organism>
<dbReference type="InterPro" id="IPR050151">
    <property type="entry name" value="Class-I_Pyr_Nuc-Dis_Oxidored"/>
</dbReference>
<evidence type="ECO:0000256" key="8">
    <source>
        <dbReference type="ARBA" id="ARBA00023027"/>
    </source>
</evidence>
<evidence type="ECO:0000313" key="15">
    <source>
        <dbReference type="EMBL" id="MDA0163471.1"/>
    </source>
</evidence>
<dbReference type="Gene3D" id="3.30.390.30">
    <property type="match status" value="1"/>
</dbReference>
<dbReference type="Pfam" id="PF07992">
    <property type="entry name" value="Pyr_redox_2"/>
    <property type="match status" value="1"/>
</dbReference>
<evidence type="ECO:0000256" key="9">
    <source>
        <dbReference type="ARBA" id="ARBA00023157"/>
    </source>
</evidence>
<evidence type="ECO:0000256" key="2">
    <source>
        <dbReference type="ARBA" id="ARBA00012608"/>
    </source>
</evidence>
<keyword evidence="10 12" id="KW-0676">Redox-active center</keyword>
<dbReference type="InterPro" id="IPR006258">
    <property type="entry name" value="Lipoamide_DH"/>
</dbReference>
<keyword evidence="4 12" id="KW-0285">Flavoprotein</keyword>
<dbReference type="InterPro" id="IPR000089">
    <property type="entry name" value="Biotin_lipoyl"/>
</dbReference>
<dbReference type="PANTHER" id="PTHR22912:SF160">
    <property type="entry name" value="DIHYDROLIPOYL DEHYDROGENASE"/>
    <property type="match status" value="1"/>
</dbReference>
<feature type="domain" description="Lipoyl-binding" evidence="14">
    <location>
        <begin position="1"/>
        <end position="74"/>
    </location>
</feature>
<dbReference type="FunFam" id="3.30.390.30:FF:000001">
    <property type="entry name" value="Dihydrolipoyl dehydrogenase"/>
    <property type="match status" value="1"/>
</dbReference>
<evidence type="ECO:0000313" key="16">
    <source>
        <dbReference type="Proteomes" id="UP001149140"/>
    </source>
</evidence>
<protein>
    <recommendedName>
        <fullName evidence="3 12">Dihydrolipoyl dehydrogenase</fullName>
        <ecNumber evidence="2 12">1.8.1.4</ecNumber>
    </recommendedName>
</protein>
<evidence type="ECO:0000256" key="3">
    <source>
        <dbReference type="ARBA" id="ARBA00016961"/>
    </source>
</evidence>
<dbReference type="InterPro" id="IPR016156">
    <property type="entry name" value="FAD/NAD-linked_Rdtase_dimer_sf"/>
</dbReference>
<keyword evidence="16" id="KW-1185">Reference proteome</keyword>
<comment type="cofactor">
    <cofactor evidence="12">
        <name>FAD</name>
        <dbReference type="ChEBI" id="CHEBI:57692"/>
    </cofactor>
    <text evidence="12">Binds 1 FAD per subunit.</text>
</comment>
<dbReference type="AlphaFoldDB" id="A0A9X3S4W1"/>
<dbReference type="CDD" id="cd06849">
    <property type="entry name" value="lipoyl_domain"/>
    <property type="match status" value="1"/>
</dbReference>
<feature type="compositionally biased region" description="Low complexity" evidence="13">
    <location>
        <begin position="82"/>
        <end position="101"/>
    </location>
</feature>
<feature type="region of interest" description="Disordered" evidence="13">
    <location>
        <begin position="76"/>
        <end position="101"/>
    </location>
</feature>
<dbReference type="Gene3D" id="3.50.50.60">
    <property type="entry name" value="FAD/NAD(P)-binding domain"/>
    <property type="match status" value="2"/>
</dbReference>
<dbReference type="Gene3D" id="2.40.50.100">
    <property type="match status" value="1"/>
</dbReference>
<comment type="similarity">
    <text evidence="1 12">Belongs to the class-I pyridine nucleotide-disulfide oxidoreductase family.</text>
</comment>
<keyword evidence="6 12" id="KW-0274">FAD</keyword>
<evidence type="ECO:0000256" key="5">
    <source>
        <dbReference type="ARBA" id="ARBA00022823"/>
    </source>
</evidence>
<accession>A0A9X3S4W1</accession>
<keyword evidence="5" id="KW-0450">Lipoyl</keyword>
<dbReference type="GO" id="GO:0050660">
    <property type="term" value="F:flavin adenine dinucleotide binding"/>
    <property type="evidence" value="ECO:0007669"/>
    <property type="project" value="InterPro"/>
</dbReference>
<evidence type="ECO:0000256" key="7">
    <source>
        <dbReference type="ARBA" id="ARBA00023002"/>
    </source>
</evidence>
<comment type="caution">
    <text evidence="15">The sequence shown here is derived from an EMBL/GenBank/DDBJ whole genome shotgun (WGS) entry which is preliminary data.</text>
</comment>
<dbReference type="SUPFAM" id="SSF55424">
    <property type="entry name" value="FAD/NAD-linked reductases, dimerisation (C-terminal) domain"/>
    <property type="match status" value="1"/>
</dbReference>
<name>A0A9X3S4W1_9ACTN</name>
<dbReference type="EMBL" id="JAPDOD010000025">
    <property type="protein sequence ID" value="MDA0163471.1"/>
    <property type="molecule type" value="Genomic_DNA"/>
</dbReference>
<proteinExistence type="inferred from homology"/>
<evidence type="ECO:0000256" key="12">
    <source>
        <dbReference type="RuleBase" id="RU003692"/>
    </source>
</evidence>
<comment type="catalytic activity">
    <reaction evidence="11 12">
        <text>N(6)-[(R)-dihydrolipoyl]-L-lysyl-[protein] + NAD(+) = N(6)-[(R)-lipoyl]-L-lysyl-[protein] + NADH + H(+)</text>
        <dbReference type="Rhea" id="RHEA:15045"/>
        <dbReference type="Rhea" id="RHEA-COMP:10474"/>
        <dbReference type="Rhea" id="RHEA-COMP:10475"/>
        <dbReference type="ChEBI" id="CHEBI:15378"/>
        <dbReference type="ChEBI" id="CHEBI:57540"/>
        <dbReference type="ChEBI" id="CHEBI:57945"/>
        <dbReference type="ChEBI" id="CHEBI:83099"/>
        <dbReference type="ChEBI" id="CHEBI:83100"/>
        <dbReference type="EC" id="1.8.1.4"/>
    </reaction>
</comment>
<keyword evidence="7 12" id="KW-0560">Oxidoreductase</keyword>
<evidence type="ECO:0000256" key="11">
    <source>
        <dbReference type="ARBA" id="ARBA00049187"/>
    </source>
</evidence>
<dbReference type="PROSITE" id="PS00189">
    <property type="entry name" value="LIPOYL"/>
    <property type="match status" value="1"/>
</dbReference>
<dbReference type="InterPro" id="IPR012999">
    <property type="entry name" value="Pyr_OxRdtase_I_AS"/>
</dbReference>
<evidence type="ECO:0000256" key="13">
    <source>
        <dbReference type="SAM" id="MobiDB-lite"/>
    </source>
</evidence>
<evidence type="ECO:0000256" key="4">
    <source>
        <dbReference type="ARBA" id="ARBA00022630"/>
    </source>
</evidence>
<dbReference type="InterPro" id="IPR036188">
    <property type="entry name" value="FAD/NAD-bd_sf"/>
</dbReference>
<dbReference type="RefSeq" id="WP_270042716.1">
    <property type="nucleotide sequence ID" value="NZ_JAPDOD010000025.1"/>
</dbReference>
<dbReference type="GO" id="GO:0004148">
    <property type="term" value="F:dihydrolipoyl dehydrogenase (NADH) activity"/>
    <property type="evidence" value="ECO:0007669"/>
    <property type="project" value="UniProtKB-EC"/>
</dbReference>